<feature type="transmembrane region" description="Helical" evidence="1">
    <location>
        <begin position="393"/>
        <end position="415"/>
    </location>
</feature>
<gene>
    <name evidence="2" type="primary">abgT_1</name>
    <name evidence="2" type="ORF">H0A61_00218</name>
</gene>
<keyword evidence="1" id="KW-1133">Transmembrane helix</keyword>
<feature type="transmembrane region" description="Helical" evidence="1">
    <location>
        <begin position="94"/>
        <end position="114"/>
    </location>
</feature>
<feature type="transmembrane region" description="Helical" evidence="1">
    <location>
        <begin position="174"/>
        <end position="194"/>
    </location>
</feature>
<feature type="transmembrane region" description="Helical" evidence="1">
    <location>
        <begin position="492"/>
        <end position="513"/>
    </location>
</feature>
<feature type="transmembrane region" description="Helical" evidence="1">
    <location>
        <begin position="32"/>
        <end position="50"/>
    </location>
</feature>
<dbReference type="KEGG" id="kme:H0A61_00218"/>
<dbReference type="InterPro" id="IPR004697">
    <property type="entry name" value="AbgT"/>
</dbReference>
<keyword evidence="3" id="KW-1185">Reference proteome</keyword>
<accession>A0A8A0RHF2</accession>
<feature type="transmembrane region" description="Helical" evidence="1">
    <location>
        <begin position="222"/>
        <end position="241"/>
    </location>
</feature>
<dbReference type="RefSeq" id="WP_206708149.1">
    <property type="nucleotide sequence ID" value="NZ_CP059066.1"/>
</dbReference>
<feature type="transmembrane region" description="Helical" evidence="1">
    <location>
        <begin position="313"/>
        <end position="332"/>
    </location>
</feature>
<keyword evidence="1" id="KW-0472">Membrane</keyword>
<evidence type="ECO:0000313" key="3">
    <source>
        <dbReference type="Proteomes" id="UP000662904"/>
    </source>
</evidence>
<keyword evidence="1" id="KW-0812">Transmembrane</keyword>
<dbReference type="PANTHER" id="PTHR30282:SF0">
    <property type="entry name" value="P-AMINOBENZOYL-GLUTAMATE TRANSPORT PROTEIN"/>
    <property type="match status" value="1"/>
</dbReference>
<feature type="transmembrane region" description="Helical" evidence="1">
    <location>
        <begin position="134"/>
        <end position="162"/>
    </location>
</feature>
<protein>
    <submittedName>
        <fullName evidence="2">p-aminobenzoyl-glutamate transport protein</fullName>
    </submittedName>
</protein>
<dbReference type="PANTHER" id="PTHR30282">
    <property type="entry name" value="P-AMINOBENZOYL GLUTAMATE TRANSPORTER"/>
    <property type="match status" value="1"/>
</dbReference>
<feature type="transmembrane region" description="Helical" evidence="1">
    <location>
        <begin position="422"/>
        <end position="442"/>
    </location>
</feature>
<dbReference type="GO" id="GO:0015558">
    <property type="term" value="F:secondary active p-aminobenzoyl-glutamate transmembrane transporter activity"/>
    <property type="evidence" value="ECO:0007669"/>
    <property type="project" value="InterPro"/>
</dbReference>
<evidence type="ECO:0000313" key="2">
    <source>
        <dbReference type="EMBL" id="QSQ07901.1"/>
    </source>
</evidence>
<dbReference type="AlphaFoldDB" id="A0A8A0RHF2"/>
<dbReference type="EMBL" id="CP059066">
    <property type="protein sequence ID" value="QSQ07901.1"/>
    <property type="molecule type" value="Genomic_DNA"/>
</dbReference>
<dbReference type="Proteomes" id="UP000662904">
    <property type="component" value="Chromosome"/>
</dbReference>
<sequence length="525" mass="55711">MSKSVENKKTVSGFEKFIKTVEIVGNKLPHPFTLFALLTAIVLLLSFILAKMGVSVTYMAAGRAGEGIAEKTVAVTNLLSYGPLRAFIQEFVKIYVNFAPLGLIMVMMLGISLIEQTGLISALMRKTILGAPSYMVTAVLSIVGICANLASDAGIIFTPAIGGALYKALGRNPIVGIITGFAAATGGFTANLLIAGTDVLLSGITQSAAQGMGINAPVHPLINWYFMIAATAVLTLVTTLVTEKFTVRILGDRTAKADASDLKKHALTEEENKGLRAAGIAALICIAVLLLLAVPQNGFLRSNDGSIIPSSPLLKGVIAILFFFFFIVGTAYGKAAGIIKTEKDIPKLMQKGLQGSLSFLVVVLTAAIFVHFFNASNLTTILAVKGADALKAMNLTGIPLLVLFIILSTFVNLFITSGSAKWLILAPIFVPMFSIVGLSPAATQLAYRIGDSSTNIISPISYYIPVIIGLIEQYKSEEEKNTTGIGTVISLTMPYSLAYLVSLTALLIVWYLLRLPLGPGVSFFM</sequence>
<dbReference type="GO" id="GO:1902604">
    <property type="term" value="P:p-aminobenzoyl-glutamate transmembrane transport"/>
    <property type="evidence" value="ECO:0007669"/>
    <property type="project" value="InterPro"/>
</dbReference>
<name>A0A8A0RHF2_9FIRM</name>
<feature type="transmembrane region" description="Helical" evidence="1">
    <location>
        <begin position="353"/>
        <end position="373"/>
    </location>
</feature>
<feature type="transmembrane region" description="Helical" evidence="1">
    <location>
        <begin position="274"/>
        <end position="293"/>
    </location>
</feature>
<feature type="transmembrane region" description="Helical" evidence="1">
    <location>
        <begin position="454"/>
        <end position="471"/>
    </location>
</feature>
<dbReference type="Pfam" id="PF03806">
    <property type="entry name" value="ABG_transport"/>
    <property type="match status" value="1"/>
</dbReference>
<evidence type="ECO:0000256" key="1">
    <source>
        <dbReference type="SAM" id="Phobius"/>
    </source>
</evidence>
<proteinExistence type="predicted"/>
<organism evidence="2 3">
    <name type="scientific">Koleobacter methoxysyntrophicus</name>
    <dbReference type="NCBI Taxonomy" id="2751313"/>
    <lineage>
        <taxon>Bacteria</taxon>
        <taxon>Bacillati</taxon>
        <taxon>Bacillota</taxon>
        <taxon>Clostridia</taxon>
        <taxon>Koleobacterales</taxon>
        <taxon>Koleobacteraceae</taxon>
        <taxon>Koleobacter</taxon>
    </lineage>
</organism>
<reference evidence="2" key="1">
    <citation type="submission" date="2020-07" db="EMBL/GenBank/DDBJ databases">
        <title>Koleobacter methoxysyntrophicus gen. nov., sp. nov., a novel anaerobic bacterium isolated from deep subsurface oil field and proposal of Koleobacterales ord. nov. in the phylum Firmicutes.</title>
        <authorList>
            <person name="Sakamoto S."/>
            <person name="Tamaki H."/>
        </authorList>
    </citation>
    <scope>NUCLEOTIDE SEQUENCE</scope>
    <source>
        <strain evidence="2">NRmbB1</strain>
    </source>
</reference>